<protein>
    <submittedName>
        <fullName evidence="1">Uncharacterized protein</fullName>
    </submittedName>
</protein>
<proteinExistence type="predicted"/>
<dbReference type="EMBL" id="KN847041">
    <property type="protein sequence ID" value="KIW32268.1"/>
    <property type="molecule type" value="Genomic_DNA"/>
</dbReference>
<accession>A0A0D2CM04</accession>
<evidence type="ECO:0000313" key="2">
    <source>
        <dbReference type="Proteomes" id="UP000054466"/>
    </source>
</evidence>
<dbReference type="OrthoDB" id="5410365at2759"/>
<dbReference type="RefSeq" id="XP_016252484.1">
    <property type="nucleotide sequence ID" value="XM_016390582.1"/>
</dbReference>
<organism evidence="1 2">
    <name type="scientific">Cladophialophora immunda</name>
    <dbReference type="NCBI Taxonomy" id="569365"/>
    <lineage>
        <taxon>Eukaryota</taxon>
        <taxon>Fungi</taxon>
        <taxon>Dikarya</taxon>
        <taxon>Ascomycota</taxon>
        <taxon>Pezizomycotina</taxon>
        <taxon>Eurotiomycetes</taxon>
        <taxon>Chaetothyriomycetidae</taxon>
        <taxon>Chaetothyriales</taxon>
        <taxon>Herpotrichiellaceae</taxon>
        <taxon>Cladophialophora</taxon>
    </lineage>
</organism>
<dbReference type="Proteomes" id="UP000054466">
    <property type="component" value="Unassembled WGS sequence"/>
</dbReference>
<dbReference type="VEuPathDB" id="FungiDB:PV07_03828"/>
<sequence length="305" mass="33875">MPVPSFLILGEGDLLEPDRIPSLLGQLCTNPDQPLGDFAIEDPTVFYEEPPSVISLANSKAVAEGIADSKARARLGRVFDGLLQEGVKKGITISAQSIRTFKLLQQEEVLAKMWADDETRRRIKRVMGWWNPRKLYMIVGFKSCINADIGYLEQHTLKGRLSVSIREALELLAAAGVPVPPWLDALIDIGVDTSTYLVQTGQLFGEVVFAVRYREVSRRGFIMRNVFRDHFPNITGGPVTKYSDGTVVYAGDNVSQSVDDQVDLDKWRGLVKEDIPTDEEDDVCIVPYEEDPALSVEDGIEVAFS</sequence>
<dbReference type="AlphaFoldDB" id="A0A0D2CM04"/>
<keyword evidence="2" id="KW-1185">Reference proteome</keyword>
<gene>
    <name evidence="1" type="ORF">PV07_03828</name>
</gene>
<evidence type="ECO:0000313" key="1">
    <source>
        <dbReference type="EMBL" id="KIW32268.1"/>
    </source>
</evidence>
<dbReference type="GeneID" id="27343022"/>
<dbReference type="HOGENOM" id="CLU_912155_0_0_1"/>
<reference evidence="1 2" key="1">
    <citation type="submission" date="2015-01" db="EMBL/GenBank/DDBJ databases">
        <title>The Genome Sequence of Cladophialophora immunda CBS83496.</title>
        <authorList>
            <consortium name="The Broad Institute Genomics Platform"/>
            <person name="Cuomo C."/>
            <person name="de Hoog S."/>
            <person name="Gorbushina A."/>
            <person name="Stielow B."/>
            <person name="Teixiera M."/>
            <person name="Abouelleil A."/>
            <person name="Chapman S.B."/>
            <person name="Priest M."/>
            <person name="Young S.K."/>
            <person name="Wortman J."/>
            <person name="Nusbaum C."/>
            <person name="Birren B."/>
        </authorList>
    </citation>
    <scope>NUCLEOTIDE SEQUENCE [LARGE SCALE GENOMIC DNA]</scope>
    <source>
        <strain evidence="1 2">CBS 83496</strain>
    </source>
</reference>
<name>A0A0D2CM04_9EURO</name>